<keyword evidence="5" id="KW-1185">Reference proteome</keyword>
<accession>A0A9X3XIU4</accession>
<evidence type="ECO:0000313" key="5">
    <source>
        <dbReference type="Proteomes" id="UP001141183"/>
    </source>
</evidence>
<sequence>MSLTSKKLKTPTIVNIYNFIRKTVYPSGEFVEDDFKTIIYQLEILKQYGLPATYALKYDALIDKRFSDLIKESIDEYDEVGVWWEIDKQLAEKAGVKWKGKTPVDDHVNIGYSLGYSKEDRLKMVDVYMEDFKSIFGYYPKSVGSWVMDIITLTYFKEKYNVEAAALCRDQIGTDGFTLWGGYYNQGYYPSKLNEYIPSQSKEMQLDLPIFRMLGPDPIYAFEDGLRKSINGVYTMEPACVIGQTKEWIEWLFDRYINEPVLGFSYIQTGQENTFLWNTMKKGYELQIPYIAKLAKEKKVRVETLKESGKWFKKKYLVTPPTTITISKDWNKDDLRTAWYNSRFYRISFLWEKNSLSIRDLHLFNENYKSRYYESTLEDNESIFDSLPILNAHYWSDKNLRASIDLVKIDSNNDINKIIGEEPKFSIIDEFSYEVIWETSEGSTINIICKDSEVVFKENIFEENRYKENVFKENRYKDNTLKENCYKDNQKKFALYFNRIPVVKNVYKKELVCMHNGFEYSLHLSKGEFILNGNSKLENSELFIVSEENEISLLISKHERIINEEIFTKDYLKNSDEVDNYIPKYQRIKSKSKIMPRALKPEISPKNIVLKEAINKKVDIYNPNKTGEIRYTLDGSEPNIQSLLYTEPIVIEESTTIKARAFKDGFKESEAEEGSLYKSLGIKDIKTFTNPVEIEKYNKNGVYDLIDGEKGSNDYTDGRWLGYHDDLDVIIDLGEERNISKITVGFLQDTRAWIYYPRFVDFKYSVDGKEFNDIERIYYRNSIPRKEVAVDNISSIFNIDIKIRYIRIFAKNEEVCPSWSIMAGEGPAFMFVDEITVE</sequence>
<dbReference type="InterPro" id="IPR008979">
    <property type="entry name" value="Galactose-bd-like_sf"/>
</dbReference>
<dbReference type="Proteomes" id="UP001141183">
    <property type="component" value="Unassembled WGS sequence"/>
</dbReference>
<dbReference type="InterPro" id="IPR000421">
    <property type="entry name" value="FA58C"/>
</dbReference>
<evidence type="ECO:0000313" key="4">
    <source>
        <dbReference type="EMBL" id="MDC4240415.1"/>
    </source>
</evidence>
<evidence type="ECO:0000256" key="1">
    <source>
        <dbReference type="ARBA" id="ARBA00023295"/>
    </source>
</evidence>
<dbReference type="RefSeq" id="WP_272470328.1">
    <property type="nucleotide sequence ID" value="NZ_JAMRYU010000009.1"/>
</dbReference>
<keyword evidence="1" id="KW-0326">Glycosidase</keyword>
<feature type="domain" description="GH29D-like beta-sandwich" evidence="3">
    <location>
        <begin position="616"/>
        <end position="670"/>
    </location>
</feature>
<comment type="caution">
    <text evidence="4">The sequence shown here is derived from an EMBL/GenBank/DDBJ whole genome shotgun (WGS) entry which is preliminary data.</text>
</comment>
<dbReference type="EMBL" id="JAMRYU010000009">
    <property type="protein sequence ID" value="MDC4240415.1"/>
    <property type="molecule type" value="Genomic_DNA"/>
</dbReference>
<dbReference type="SUPFAM" id="SSF49785">
    <property type="entry name" value="Galactose-binding domain-like"/>
    <property type="match status" value="1"/>
</dbReference>
<organism evidence="4 5">
    <name type="scientific">Clostridium tertium</name>
    <dbReference type="NCBI Taxonomy" id="1559"/>
    <lineage>
        <taxon>Bacteria</taxon>
        <taxon>Bacillati</taxon>
        <taxon>Bacillota</taxon>
        <taxon>Clostridia</taxon>
        <taxon>Eubacteriales</taxon>
        <taxon>Clostridiaceae</taxon>
        <taxon>Clostridium</taxon>
    </lineage>
</organism>
<proteinExistence type="predicted"/>
<evidence type="ECO:0000259" key="3">
    <source>
        <dbReference type="Pfam" id="PF13290"/>
    </source>
</evidence>
<dbReference type="GO" id="GO:0016798">
    <property type="term" value="F:hydrolase activity, acting on glycosyl bonds"/>
    <property type="evidence" value="ECO:0007669"/>
    <property type="project" value="UniProtKB-KW"/>
</dbReference>
<dbReference type="Gene3D" id="3.20.20.510">
    <property type="entry name" value="Uncharacterised protein PF12979, DUF3863"/>
    <property type="match status" value="1"/>
</dbReference>
<dbReference type="Pfam" id="PF00754">
    <property type="entry name" value="F5_F8_type_C"/>
    <property type="match status" value="1"/>
</dbReference>
<gene>
    <name evidence="4" type="ORF">NE398_09585</name>
</gene>
<protein>
    <submittedName>
        <fullName evidence="4">Chitobiase/beta-hexosaminidase C-terminal domain-containing protein</fullName>
    </submittedName>
</protein>
<dbReference type="InterPro" id="IPR059177">
    <property type="entry name" value="GH29D-like_dom"/>
</dbReference>
<dbReference type="AlphaFoldDB" id="A0A9X3XIU4"/>
<dbReference type="Gene3D" id="2.60.120.260">
    <property type="entry name" value="Galactose-binding domain-like"/>
    <property type="match status" value="1"/>
</dbReference>
<keyword evidence="1" id="KW-0378">Hydrolase</keyword>
<name>A0A9X3XIU4_9CLOT</name>
<dbReference type="Pfam" id="PF13290">
    <property type="entry name" value="CHB_HEX_C_1"/>
    <property type="match status" value="1"/>
</dbReference>
<feature type="domain" description="F5/8 type C" evidence="2">
    <location>
        <begin position="702"/>
        <end position="812"/>
    </location>
</feature>
<reference evidence="4" key="1">
    <citation type="submission" date="2022-05" db="EMBL/GenBank/DDBJ databases">
        <title>Draft genome sequence of Clostridium tertium strain CP3 isolated from Peru.</title>
        <authorList>
            <person name="Hurtado R."/>
            <person name="Lima L."/>
            <person name="Sousa T."/>
            <person name="Jaiswal A.K."/>
            <person name="Tiwari S."/>
            <person name="Maturrano L."/>
            <person name="Brenig B."/>
            <person name="Azevedo V."/>
        </authorList>
    </citation>
    <scope>NUCLEOTIDE SEQUENCE</scope>
    <source>
        <strain evidence="4">CP3</strain>
    </source>
</reference>
<evidence type="ECO:0000259" key="2">
    <source>
        <dbReference type="Pfam" id="PF00754"/>
    </source>
</evidence>